<evidence type="ECO:0000256" key="4">
    <source>
        <dbReference type="ARBA" id="ARBA00052064"/>
    </source>
</evidence>
<dbReference type="InterPro" id="IPR011013">
    <property type="entry name" value="Gal_mutarotase_sf_dom"/>
</dbReference>
<evidence type="ECO:0000259" key="8">
    <source>
        <dbReference type="Pfam" id="PF13802"/>
    </source>
</evidence>
<dbReference type="InterPro" id="IPR017853">
    <property type="entry name" value="GH"/>
</dbReference>
<dbReference type="Gene3D" id="2.60.40.1180">
    <property type="entry name" value="Golgi alpha-mannosidase II"/>
    <property type="match status" value="2"/>
</dbReference>
<evidence type="ECO:0000259" key="7">
    <source>
        <dbReference type="Pfam" id="PF01055"/>
    </source>
</evidence>
<dbReference type="PANTHER" id="PTHR43053:SF4">
    <property type="entry name" value="MYOGENESIS-REGULATING GLYCOSIDASE"/>
    <property type="match status" value="1"/>
</dbReference>
<evidence type="ECO:0000256" key="5">
    <source>
        <dbReference type="ARBA" id="ARBA00066962"/>
    </source>
</evidence>
<dbReference type="SUPFAM" id="SSF51445">
    <property type="entry name" value="(Trans)glycosidases"/>
    <property type="match status" value="1"/>
</dbReference>
<protein>
    <recommendedName>
        <fullName evidence="5">alpha-D-xyloside xylohydrolase</fullName>
        <ecNumber evidence="5">3.2.1.177</ecNumber>
    </recommendedName>
</protein>
<dbReference type="NCBIfam" id="NF007940">
    <property type="entry name" value="PRK10658.1"/>
    <property type="match status" value="1"/>
</dbReference>
<dbReference type="HOGENOM" id="CLU_000631_10_0_1"/>
<dbReference type="Gene3D" id="2.60.40.1760">
    <property type="entry name" value="glycosyl hydrolase (family 31)"/>
    <property type="match status" value="1"/>
</dbReference>
<dbReference type="GO" id="GO:0005975">
    <property type="term" value="P:carbohydrate metabolic process"/>
    <property type="evidence" value="ECO:0007669"/>
    <property type="project" value="InterPro"/>
</dbReference>
<dbReference type="GO" id="GO:0061634">
    <property type="term" value="F:alpha-D-xyloside xylohydrolase"/>
    <property type="evidence" value="ECO:0007669"/>
    <property type="project" value="UniProtKB-EC"/>
</dbReference>
<dbReference type="InterPro" id="IPR050985">
    <property type="entry name" value="Alpha-glycosidase_related"/>
</dbReference>
<dbReference type="Pfam" id="PF21365">
    <property type="entry name" value="Glyco_hydro_31_3rd"/>
    <property type="match status" value="1"/>
</dbReference>
<comment type="similarity">
    <text evidence="1 6">Belongs to the glycosyl hydrolase 31 family.</text>
</comment>
<keyword evidence="11" id="KW-1185">Reference proteome</keyword>
<comment type="catalytic activity">
    <reaction evidence="4">
        <text>Hydrolysis of terminal, non-reducing alpha-D-xylose residues with release of alpha-D-xylose.</text>
        <dbReference type="EC" id="3.2.1.177"/>
    </reaction>
</comment>
<name>A0A0C9VBS8_SPHS4</name>
<organism evidence="10 11">
    <name type="scientific">Sphaerobolus stellatus (strain SS14)</name>
    <dbReference type="NCBI Taxonomy" id="990650"/>
    <lineage>
        <taxon>Eukaryota</taxon>
        <taxon>Fungi</taxon>
        <taxon>Dikarya</taxon>
        <taxon>Basidiomycota</taxon>
        <taxon>Agaricomycotina</taxon>
        <taxon>Agaricomycetes</taxon>
        <taxon>Phallomycetidae</taxon>
        <taxon>Geastrales</taxon>
        <taxon>Sphaerobolaceae</taxon>
        <taxon>Sphaerobolus</taxon>
    </lineage>
</organism>
<evidence type="ECO:0000256" key="1">
    <source>
        <dbReference type="ARBA" id="ARBA00007806"/>
    </source>
</evidence>
<keyword evidence="2 6" id="KW-0378">Hydrolase</keyword>
<evidence type="ECO:0000256" key="6">
    <source>
        <dbReference type="RuleBase" id="RU361185"/>
    </source>
</evidence>
<dbReference type="CDD" id="cd06593">
    <property type="entry name" value="GH31_xylosidase_YicI"/>
    <property type="match status" value="1"/>
</dbReference>
<accession>A0A0C9VBS8</accession>
<dbReference type="InterPro" id="IPR013780">
    <property type="entry name" value="Glyco_hydro_b"/>
</dbReference>
<dbReference type="EMBL" id="KN837118">
    <property type="protein sequence ID" value="KIJ44399.1"/>
    <property type="molecule type" value="Genomic_DNA"/>
</dbReference>
<evidence type="ECO:0000313" key="10">
    <source>
        <dbReference type="EMBL" id="KIJ44399.1"/>
    </source>
</evidence>
<reference evidence="10 11" key="1">
    <citation type="submission" date="2014-06" db="EMBL/GenBank/DDBJ databases">
        <title>Evolutionary Origins and Diversification of the Mycorrhizal Mutualists.</title>
        <authorList>
            <consortium name="DOE Joint Genome Institute"/>
            <consortium name="Mycorrhizal Genomics Consortium"/>
            <person name="Kohler A."/>
            <person name="Kuo A."/>
            <person name="Nagy L.G."/>
            <person name="Floudas D."/>
            <person name="Copeland A."/>
            <person name="Barry K.W."/>
            <person name="Cichocki N."/>
            <person name="Veneault-Fourrey C."/>
            <person name="LaButti K."/>
            <person name="Lindquist E.A."/>
            <person name="Lipzen A."/>
            <person name="Lundell T."/>
            <person name="Morin E."/>
            <person name="Murat C."/>
            <person name="Riley R."/>
            <person name="Ohm R."/>
            <person name="Sun H."/>
            <person name="Tunlid A."/>
            <person name="Henrissat B."/>
            <person name="Grigoriev I.V."/>
            <person name="Hibbett D.S."/>
            <person name="Martin F."/>
        </authorList>
    </citation>
    <scope>NUCLEOTIDE SEQUENCE [LARGE SCALE GENOMIC DNA]</scope>
    <source>
        <strain evidence="10 11">SS14</strain>
    </source>
</reference>
<dbReference type="EC" id="3.2.1.177" evidence="5"/>
<sequence length="807" mass="90598">MRFIDGFWLLKDGVRPFYGLQVVNTAVEEDAIDLQVSTRPIRHRGDTLGGPVLSVRVHAPTEGVIAVRINHFKHSTPYPNIELFPTSPAIAPNIAINKSLDVTTLETGGLTAEITTSPYTLTFKSPKRVLTFAGPKHQAVIDVPYQWTSNSASESSCLTTDRSSNPNPTAAPKFVRYMLSELNISPGETFYGLGEQFGAFVKNGQSVSVWNRDGGTSSDQGYKCVPFYISSRGYGVFINNPGEVELEIGSDKVSRVAASVAAESIEYFLIYGETPLQILERYTLITGRPALPPTWTFGLWLSTSFLTDYSSQTVSKFLQGMSDRDCNVRVFHLDCFWMKQYEWCSFTFDPENFPDPAAYLSEIKAKYGVKICVWINPYISQLSPIFEEAVSKGYLIKRTNGQPWQWDLWQPGLGVFDITNPEAREWYVNKLKHLLDLGVDSFKTDFGERIPHANVVFHDGSDPYRMHNQYAFLYNKLVFELLEERFGKGEAVVFARSAAAGGQRFPVHWGGDCESTFEAMAETLRGGLSLTLSGFAFTSHDIGGFEGLPPPEIYLRWVAYGLFSSHSRLHGSNSYRVPWEYGEDAPKVLAKFVETKHRLMPYLFYHAIQGHLKGHPMQRAMWVDFFQDRTTLYLDRQFMLGPSILVAPVFVPSNEESEYYLPAGKWTCFWTGRTIAGPKWVSEIVALDDIPVWIKQGSIILLGPEKTKKPDYDYSQTLTVRVYELEEGQTTEARVPAGKGTEITGVIRAERLAGDLKIQVVEGRVQMTTVELFIKGVEIRGVVGDVSKTEKGRYKVKAGTTAITFKL</sequence>
<dbReference type="SUPFAM" id="SSF51011">
    <property type="entry name" value="Glycosyl hydrolase domain"/>
    <property type="match status" value="1"/>
</dbReference>
<evidence type="ECO:0000313" key="11">
    <source>
        <dbReference type="Proteomes" id="UP000054279"/>
    </source>
</evidence>
<feature type="domain" description="Glycoside hydrolase family 31 N-terminal" evidence="8">
    <location>
        <begin position="55"/>
        <end position="245"/>
    </location>
</feature>
<dbReference type="PANTHER" id="PTHR43053">
    <property type="entry name" value="GLYCOSIDASE FAMILY 31"/>
    <property type="match status" value="1"/>
</dbReference>
<proteinExistence type="inferred from homology"/>
<keyword evidence="3 6" id="KW-0326">Glycosidase</keyword>
<feature type="domain" description="Glycosyl hydrolase family 31 C-terminal" evidence="9">
    <location>
        <begin position="614"/>
        <end position="700"/>
    </location>
</feature>
<dbReference type="SUPFAM" id="SSF117125">
    <property type="entry name" value="Putative glucosidase YicI, C-terminal domain"/>
    <property type="match status" value="1"/>
</dbReference>
<dbReference type="SUPFAM" id="SSF74650">
    <property type="entry name" value="Galactose mutarotase-like"/>
    <property type="match status" value="1"/>
</dbReference>
<evidence type="ECO:0000259" key="9">
    <source>
        <dbReference type="Pfam" id="PF21365"/>
    </source>
</evidence>
<feature type="domain" description="Glycoside hydrolase family 31 TIM barrel" evidence="7">
    <location>
        <begin position="289"/>
        <end position="604"/>
    </location>
</feature>
<evidence type="ECO:0000256" key="3">
    <source>
        <dbReference type="ARBA" id="ARBA00023295"/>
    </source>
</evidence>
<dbReference type="CDD" id="cd14752">
    <property type="entry name" value="GH31_N"/>
    <property type="match status" value="1"/>
</dbReference>
<dbReference type="AlphaFoldDB" id="A0A0C9VBS8"/>
<dbReference type="OrthoDB" id="1334205at2759"/>
<dbReference type="Pfam" id="PF01055">
    <property type="entry name" value="Glyco_hydro_31_2nd"/>
    <property type="match status" value="1"/>
</dbReference>
<dbReference type="GO" id="GO:0030246">
    <property type="term" value="F:carbohydrate binding"/>
    <property type="evidence" value="ECO:0007669"/>
    <property type="project" value="InterPro"/>
</dbReference>
<dbReference type="FunFam" id="3.20.20.80:FF:000053">
    <property type="entry name" value="Alpha-xylosidase YicI"/>
    <property type="match status" value="1"/>
</dbReference>
<dbReference type="InterPro" id="IPR025887">
    <property type="entry name" value="Glyco_hydro_31_N_dom"/>
</dbReference>
<dbReference type="Pfam" id="PF13802">
    <property type="entry name" value="Gal_mutarotas_2"/>
    <property type="match status" value="1"/>
</dbReference>
<dbReference type="Gene3D" id="3.20.20.80">
    <property type="entry name" value="Glycosidases"/>
    <property type="match status" value="1"/>
</dbReference>
<dbReference type="Proteomes" id="UP000054279">
    <property type="component" value="Unassembled WGS sequence"/>
</dbReference>
<evidence type="ECO:0000256" key="2">
    <source>
        <dbReference type="ARBA" id="ARBA00022801"/>
    </source>
</evidence>
<dbReference type="InterPro" id="IPR048395">
    <property type="entry name" value="Glyco_hydro_31_C"/>
</dbReference>
<dbReference type="InterPro" id="IPR000322">
    <property type="entry name" value="Glyco_hydro_31_TIM"/>
</dbReference>
<gene>
    <name evidence="10" type="ORF">M422DRAFT_779472</name>
</gene>